<evidence type="ECO:0000256" key="1">
    <source>
        <dbReference type="SAM" id="MobiDB-lite"/>
    </source>
</evidence>
<evidence type="ECO:0000313" key="2">
    <source>
        <dbReference type="EMBL" id="CAG7835197.1"/>
    </source>
</evidence>
<organism evidence="2 3">
    <name type="scientific">Allacma fusca</name>
    <dbReference type="NCBI Taxonomy" id="39272"/>
    <lineage>
        <taxon>Eukaryota</taxon>
        <taxon>Metazoa</taxon>
        <taxon>Ecdysozoa</taxon>
        <taxon>Arthropoda</taxon>
        <taxon>Hexapoda</taxon>
        <taxon>Collembola</taxon>
        <taxon>Symphypleona</taxon>
        <taxon>Sminthuridae</taxon>
        <taxon>Allacma</taxon>
    </lineage>
</organism>
<comment type="caution">
    <text evidence="2">The sequence shown here is derived from an EMBL/GenBank/DDBJ whole genome shotgun (WGS) entry which is preliminary data.</text>
</comment>
<dbReference type="Proteomes" id="UP000708208">
    <property type="component" value="Unassembled WGS sequence"/>
</dbReference>
<feature type="non-terminal residue" evidence="2">
    <location>
        <position position="1"/>
    </location>
</feature>
<name>A0A8J2Q060_9HEXA</name>
<accession>A0A8J2Q060</accession>
<feature type="compositionally biased region" description="Basic and acidic residues" evidence="1">
    <location>
        <begin position="35"/>
        <end position="48"/>
    </location>
</feature>
<dbReference type="EMBL" id="CAJVCH010570558">
    <property type="protein sequence ID" value="CAG7835197.1"/>
    <property type="molecule type" value="Genomic_DNA"/>
</dbReference>
<feature type="region of interest" description="Disordered" evidence="1">
    <location>
        <begin position="35"/>
        <end position="65"/>
    </location>
</feature>
<gene>
    <name evidence="2" type="ORF">AFUS01_LOCUS44600</name>
</gene>
<evidence type="ECO:0000313" key="3">
    <source>
        <dbReference type="Proteomes" id="UP000708208"/>
    </source>
</evidence>
<dbReference type="AlphaFoldDB" id="A0A8J2Q060"/>
<sequence length="65" mass="7545">MKKSRNWNFYSGLKGRRFLKENVVQDLEILELDLNARGRNDTRTEEPMRNGNGSQQTRPVLGVLP</sequence>
<keyword evidence="3" id="KW-1185">Reference proteome</keyword>
<proteinExistence type="predicted"/>
<protein>
    <submittedName>
        <fullName evidence="2">Uncharacterized protein</fullName>
    </submittedName>
</protein>
<reference evidence="2" key="1">
    <citation type="submission" date="2021-06" db="EMBL/GenBank/DDBJ databases">
        <authorList>
            <person name="Hodson N. C."/>
            <person name="Mongue J. A."/>
            <person name="Jaron S. K."/>
        </authorList>
    </citation>
    <scope>NUCLEOTIDE SEQUENCE</scope>
</reference>